<evidence type="ECO:0000256" key="1">
    <source>
        <dbReference type="ARBA" id="ARBA00022448"/>
    </source>
</evidence>
<dbReference type="InterPro" id="IPR003593">
    <property type="entry name" value="AAA+_ATPase"/>
</dbReference>
<dbReference type="Proteomes" id="UP000267019">
    <property type="component" value="Unassembled WGS sequence"/>
</dbReference>
<proteinExistence type="predicted"/>
<sequence length="260" mass="29239">MPARAAIEVDHLTLAFISREKATLVLRDVTFSVPEGSFVALLGPSGCGKSTLLHTIAGLLMPTRGEVRLFGQPVRGPSPAVGIMFQQDYLLPWRTVAGNVRLAWELRRERPQPERLYALLEEVDLRDAAHRHPHELSGGMRQRAALVRTLVTDPAVLLLDEPFSALDYTTRLRLGELVHTVLRRHRKTALFVTHDIPEAISLADQILLMGRNPGRIVASFIPPPELAQKPPLARRTDPAFPRLFQEIWEEMKRVEDERPA</sequence>
<evidence type="ECO:0000259" key="4">
    <source>
        <dbReference type="PROSITE" id="PS50893"/>
    </source>
</evidence>
<dbReference type="RefSeq" id="WP_121443938.1">
    <property type="nucleotide sequence ID" value="NZ_RBIJ01000001.1"/>
</dbReference>
<keyword evidence="6" id="KW-1185">Reference proteome</keyword>
<dbReference type="PROSITE" id="PS50893">
    <property type="entry name" value="ABC_TRANSPORTER_2"/>
    <property type="match status" value="1"/>
</dbReference>
<dbReference type="AlphaFoldDB" id="A0A660LAT0"/>
<dbReference type="InterPro" id="IPR003439">
    <property type="entry name" value="ABC_transporter-like_ATP-bd"/>
</dbReference>
<dbReference type="InterPro" id="IPR017871">
    <property type="entry name" value="ABC_transporter-like_CS"/>
</dbReference>
<name>A0A660LAT0_9BACL</name>
<dbReference type="PROSITE" id="PS00211">
    <property type="entry name" value="ABC_TRANSPORTER_1"/>
    <property type="match status" value="1"/>
</dbReference>
<dbReference type="GO" id="GO:0016887">
    <property type="term" value="F:ATP hydrolysis activity"/>
    <property type="evidence" value="ECO:0007669"/>
    <property type="project" value="InterPro"/>
</dbReference>
<keyword evidence="1" id="KW-0813">Transport</keyword>
<dbReference type="SUPFAM" id="SSF52540">
    <property type="entry name" value="P-loop containing nucleoside triphosphate hydrolases"/>
    <property type="match status" value="1"/>
</dbReference>
<dbReference type="EMBL" id="RBIJ01000001">
    <property type="protein sequence ID" value="RKQ89073.1"/>
    <property type="molecule type" value="Genomic_DNA"/>
</dbReference>
<dbReference type="Gene3D" id="3.40.50.300">
    <property type="entry name" value="P-loop containing nucleotide triphosphate hydrolases"/>
    <property type="match status" value="1"/>
</dbReference>
<keyword evidence="2" id="KW-0547">Nucleotide-binding</keyword>
<dbReference type="Pfam" id="PF00005">
    <property type="entry name" value="ABC_tran"/>
    <property type="match status" value="1"/>
</dbReference>
<comment type="caution">
    <text evidence="5">The sequence shown here is derived from an EMBL/GenBank/DDBJ whole genome shotgun (WGS) entry which is preliminary data.</text>
</comment>
<evidence type="ECO:0000313" key="6">
    <source>
        <dbReference type="Proteomes" id="UP000267019"/>
    </source>
</evidence>
<dbReference type="OrthoDB" id="9801958at2"/>
<evidence type="ECO:0000256" key="2">
    <source>
        <dbReference type="ARBA" id="ARBA00022741"/>
    </source>
</evidence>
<feature type="domain" description="ABC transporter" evidence="4">
    <location>
        <begin position="7"/>
        <end position="236"/>
    </location>
</feature>
<evidence type="ECO:0000313" key="5">
    <source>
        <dbReference type="EMBL" id="RKQ89073.1"/>
    </source>
</evidence>
<dbReference type="PANTHER" id="PTHR42788:SF21">
    <property type="entry name" value="ABC TRANSPORTER ATP-BINDING PROTEIN"/>
    <property type="match status" value="1"/>
</dbReference>
<keyword evidence="3 5" id="KW-0067">ATP-binding</keyword>
<accession>A0A660LAT0</accession>
<protein>
    <submittedName>
        <fullName evidence="5">NitT/TauT family transport system ATP-binding protein</fullName>
    </submittedName>
</protein>
<dbReference type="CDD" id="cd03293">
    <property type="entry name" value="ABC_NrtD_SsuB_transporters"/>
    <property type="match status" value="1"/>
</dbReference>
<organism evidence="5 6">
    <name type="scientific">Brockia lithotrophica</name>
    <dbReference type="NCBI Taxonomy" id="933949"/>
    <lineage>
        <taxon>Bacteria</taxon>
        <taxon>Bacillati</taxon>
        <taxon>Bacillota</taxon>
        <taxon>Bacilli</taxon>
        <taxon>Bacillales</taxon>
        <taxon>Bacillales Family X. Incertae Sedis</taxon>
        <taxon>Brockia</taxon>
    </lineage>
</organism>
<dbReference type="SMART" id="SM00382">
    <property type="entry name" value="AAA"/>
    <property type="match status" value="1"/>
</dbReference>
<dbReference type="InterPro" id="IPR027417">
    <property type="entry name" value="P-loop_NTPase"/>
</dbReference>
<dbReference type="GO" id="GO:0005524">
    <property type="term" value="F:ATP binding"/>
    <property type="evidence" value="ECO:0007669"/>
    <property type="project" value="UniProtKB-KW"/>
</dbReference>
<dbReference type="PANTHER" id="PTHR42788">
    <property type="entry name" value="TAURINE IMPORT ATP-BINDING PROTEIN-RELATED"/>
    <property type="match status" value="1"/>
</dbReference>
<dbReference type="InterPro" id="IPR050166">
    <property type="entry name" value="ABC_transporter_ATP-bind"/>
</dbReference>
<evidence type="ECO:0000256" key="3">
    <source>
        <dbReference type="ARBA" id="ARBA00022840"/>
    </source>
</evidence>
<gene>
    <name evidence="5" type="ORF">C7438_0729</name>
</gene>
<reference evidence="5 6" key="1">
    <citation type="submission" date="2018-10" db="EMBL/GenBank/DDBJ databases">
        <title>Genomic Encyclopedia of Type Strains, Phase IV (KMG-IV): sequencing the most valuable type-strain genomes for metagenomic binning, comparative biology and taxonomic classification.</title>
        <authorList>
            <person name="Goeker M."/>
        </authorList>
    </citation>
    <scope>NUCLEOTIDE SEQUENCE [LARGE SCALE GENOMIC DNA]</scope>
    <source>
        <strain evidence="5 6">DSM 22653</strain>
    </source>
</reference>